<keyword evidence="2" id="KW-1185">Reference proteome</keyword>
<protein>
    <submittedName>
        <fullName evidence="1">Uncharacterized protein</fullName>
    </submittedName>
</protein>
<gene>
    <name evidence="1" type="ORF">M9458_050559</name>
</gene>
<comment type="caution">
    <text evidence="1">The sequence shown here is derived from an EMBL/GenBank/DDBJ whole genome shotgun (WGS) entry which is preliminary data.</text>
</comment>
<evidence type="ECO:0000313" key="1">
    <source>
        <dbReference type="EMBL" id="KAL0154100.1"/>
    </source>
</evidence>
<proteinExistence type="predicted"/>
<dbReference type="Proteomes" id="UP001529510">
    <property type="component" value="Unassembled WGS sequence"/>
</dbReference>
<organism evidence="1 2">
    <name type="scientific">Cirrhinus mrigala</name>
    <name type="common">Mrigala</name>
    <dbReference type="NCBI Taxonomy" id="683832"/>
    <lineage>
        <taxon>Eukaryota</taxon>
        <taxon>Metazoa</taxon>
        <taxon>Chordata</taxon>
        <taxon>Craniata</taxon>
        <taxon>Vertebrata</taxon>
        <taxon>Euteleostomi</taxon>
        <taxon>Actinopterygii</taxon>
        <taxon>Neopterygii</taxon>
        <taxon>Teleostei</taxon>
        <taxon>Ostariophysi</taxon>
        <taxon>Cypriniformes</taxon>
        <taxon>Cyprinidae</taxon>
        <taxon>Labeoninae</taxon>
        <taxon>Labeonini</taxon>
        <taxon>Cirrhinus</taxon>
    </lineage>
</organism>
<dbReference type="AlphaFoldDB" id="A0ABD0MVT1"/>
<feature type="non-terminal residue" evidence="1">
    <location>
        <position position="99"/>
    </location>
</feature>
<accession>A0ABD0MVT1</accession>
<evidence type="ECO:0000313" key="2">
    <source>
        <dbReference type="Proteomes" id="UP001529510"/>
    </source>
</evidence>
<feature type="non-terminal residue" evidence="1">
    <location>
        <position position="1"/>
    </location>
</feature>
<dbReference type="EMBL" id="JAMKFB020000045">
    <property type="protein sequence ID" value="KAL0154100.1"/>
    <property type="molecule type" value="Genomic_DNA"/>
</dbReference>
<sequence length="99" mass="11835">CNLLKKNDLVIQRTRRPAEPVEPGDFHKKKVFVKNRVITMTKKNKRFPVEPVELEDFRKKKDFIKNRVITVTKKIKRFPDLQDPGLKDLEILRFILRHG</sequence>
<name>A0ABD0MVT1_CIRMR</name>
<reference evidence="1 2" key="1">
    <citation type="submission" date="2024-05" db="EMBL/GenBank/DDBJ databases">
        <title>Genome sequencing and assembly of Indian major carp, Cirrhinus mrigala (Hamilton, 1822).</title>
        <authorList>
            <person name="Mohindra V."/>
            <person name="Chowdhury L.M."/>
            <person name="Lal K."/>
            <person name="Jena J.K."/>
        </authorList>
    </citation>
    <scope>NUCLEOTIDE SEQUENCE [LARGE SCALE GENOMIC DNA]</scope>
    <source>
        <strain evidence="1">CM1030</strain>
        <tissue evidence="1">Blood</tissue>
    </source>
</reference>